<dbReference type="Proteomes" id="UP000265120">
    <property type="component" value="Chromosome 9"/>
</dbReference>
<name>A0A3P8VII2_CYNSE</name>
<dbReference type="GO" id="GO:0006508">
    <property type="term" value="P:proteolysis"/>
    <property type="evidence" value="ECO:0007669"/>
    <property type="project" value="InterPro"/>
</dbReference>
<keyword evidence="5" id="KW-0325">Glycoprotein</keyword>
<reference evidence="7" key="3">
    <citation type="submission" date="2025-09" db="UniProtKB">
        <authorList>
            <consortium name="Ensembl"/>
        </authorList>
    </citation>
    <scope>IDENTIFICATION</scope>
</reference>
<dbReference type="InterPro" id="IPR043504">
    <property type="entry name" value="Peptidase_S1_PA_chymotrypsin"/>
</dbReference>
<evidence type="ECO:0000256" key="4">
    <source>
        <dbReference type="ARBA" id="ARBA00023157"/>
    </source>
</evidence>
<evidence type="ECO:0000256" key="3">
    <source>
        <dbReference type="ARBA" id="ARBA00022729"/>
    </source>
</evidence>
<keyword evidence="8" id="KW-1185">Reference proteome</keyword>
<dbReference type="InterPro" id="IPR001254">
    <property type="entry name" value="Trypsin_dom"/>
</dbReference>
<dbReference type="GO" id="GO:0004252">
    <property type="term" value="F:serine-type endopeptidase activity"/>
    <property type="evidence" value="ECO:0007669"/>
    <property type="project" value="InterPro"/>
</dbReference>
<evidence type="ECO:0000256" key="5">
    <source>
        <dbReference type="ARBA" id="ARBA00023180"/>
    </source>
</evidence>
<dbReference type="InterPro" id="IPR009003">
    <property type="entry name" value="Peptidase_S1_PA"/>
</dbReference>
<keyword evidence="2" id="KW-0964">Secreted</keyword>
<dbReference type="PROSITE" id="PS50240">
    <property type="entry name" value="TRYPSIN_DOM"/>
    <property type="match status" value="1"/>
</dbReference>
<evidence type="ECO:0000256" key="1">
    <source>
        <dbReference type="ARBA" id="ARBA00004613"/>
    </source>
</evidence>
<dbReference type="GO" id="GO:0005576">
    <property type="term" value="C:extracellular region"/>
    <property type="evidence" value="ECO:0007669"/>
    <property type="project" value="UniProtKB-SubCell"/>
</dbReference>
<dbReference type="InParanoid" id="A0A3P8VII2"/>
<comment type="subcellular location">
    <subcellularLocation>
        <location evidence="1">Secreted</location>
    </subcellularLocation>
</comment>
<evidence type="ECO:0000313" key="7">
    <source>
        <dbReference type="Ensembl" id="ENSCSEP00000014142.1"/>
    </source>
</evidence>
<sequence length="104" mass="11238">MPSLSICGINMSVSVGKGAFTSRMLCAGSVQSERRVDSCRGDSGGPLVCERPGGGWVVYGITSWGHACRTQRSPGVYTRVSAFSSWIQKVVRGAGRKQWKRDIK</sequence>
<dbReference type="PROSITE" id="PS00135">
    <property type="entry name" value="TRYPSIN_SER"/>
    <property type="match status" value="1"/>
</dbReference>
<dbReference type="GeneTree" id="ENSGT00940000158131"/>
<dbReference type="STRING" id="244447.ENSCSEP00000014142"/>
<evidence type="ECO:0000256" key="2">
    <source>
        <dbReference type="ARBA" id="ARBA00022525"/>
    </source>
</evidence>
<accession>A0A3P8VII2</accession>
<keyword evidence="4" id="KW-1015">Disulfide bond</keyword>
<proteinExistence type="predicted"/>
<organism evidence="7 8">
    <name type="scientific">Cynoglossus semilaevis</name>
    <name type="common">Tongue sole</name>
    <dbReference type="NCBI Taxonomy" id="244447"/>
    <lineage>
        <taxon>Eukaryota</taxon>
        <taxon>Metazoa</taxon>
        <taxon>Chordata</taxon>
        <taxon>Craniata</taxon>
        <taxon>Vertebrata</taxon>
        <taxon>Euteleostomi</taxon>
        <taxon>Actinopterygii</taxon>
        <taxon>Neopterygii</taxon>
        <taxon>Teleostei</taxon>
        <taxon>Neoteleostei</taxon>
        <taxon>Acanthomorphata</taxon>
        <taxon>Carangaria</taxon>
        <taxon>Pleuronectiformes</taxon>
        <taxon>Pleuronectoidei</taxon>
        <taxon>Cynoglossidae</taxon>
        <taxon>Cynoglossinae</taxon>
        <taxon>Cynoglossus</taxon>
    </lineage>
</organism>
<dbReference type="InterPro" id="IPR033116">
    <property type="entry name" value="TRYPSIN_SER"/>
</dbReference>
<dbReference type="Gene3D" id="2.40.10.10">
    <property type="entry name" value="Trypsin-like serine proteases"/>
    <property type="match status" value="1"/>
</dbReference>
<dbReference type="Pfam" id="PF00089">
    <property type="entry name" value="Trypsin"/>
    <property type="match status" value="1"/>
</dbReference>
<feature type="domain" description="Peptidase S1" evidence="6">
    <location>
        <begin position="1"/>
        <end position="92"/>
    </location>
</feature>
<protein>
    <recommendedName>
        <fullName evidence="6">Peptidase S1 domain-containing protein</fullName>
    </recommendedName>
</protein>
<reference evidence="7" key="2">
    <citation type="submission" date="2025-08" db="UniProtKB">
        <authorList>
            <consortium name="Ensembl"/>
        </authorList>
    </citation>
    <scope>IDENTIFICATION</scope>
</reference>
<dbReference type="Ensembl" id="ENSCSET00000014308.1">
    <property type="protein sequence ID" value="ENSCSEP00000014142.1"/>
    <property type="gene ID" value="ENSCSEG00000009097.1"/>
</dbReference>
<reference evidence="7 8" key="1">
    <citation type="journal article" date="2014" name="Nat. Genet.">
        <title>Whole-genome sequence of a flatfish provides insights into ZW sex chromosome evolution and adaptation to a benthic lifestyle.</title>
        <authorList>
            <person name="Chen S."/>
            <person name="Zhang G."/>
            <person name="Shao C."/>
            <person name="Huang Q."/>
            <person name="Liu G."/>
            <person name="Zhang P."/>
            <person name="Song W."/>
            <person name="An N."/>
            <person name="Chalopin D."/>
            <person name="Volff J.N."/>
            <person name="Hong Y."/>
            <person name="Li Q."/>
            <person name="Sha Z."/>
            <person name="Zhou H."/>
            <person name="Xie M."/>
            <person name="Yu Q."/>
            <person name="Liu Y."/>
            <person name="Xiang H."/>
            <person name="Wang N."/>
            <person name="Wu K."/>
            <person name="Yang C."/>
            <person name="Zhou Q."/>
            <person name="Liao X."/>
            <person name="Yang L."/>
            <person name="Hu Q."/>
            <person name="Zhang J."/>
            <person name="Meng L."/>
            <person name="Jin L."/>
            <person name="Tian Y."/>
            <person name="Lian J."/>
            <person name="Yang J."/>
            <person name="Miao G."/>
            <person name="Liu S."/>
            <person name="Liang Z."/>
            <person name="Yan F."/>
            <person name="Li Y."/>
            <person name="Sun B."/>
            <person name="Zhang H."/>
            <person name="Zhang J."/>
            <person name="Zhu Y."/>
            <person name="Du M."/>
            <person name="Zhao Y."/>
            <person name="Schartl M."/>
            <person name="Tang Q."/>
            <person name="Wang J."/>
        </authorList>
    </citation>
    <scope>NUCLEOTIDE SEQUENCE</scope>
</reference>
<dbReference type="SUPFAM" id="SSF50494">
    <property type="entry name" value="Trypsin-like serine proteases"/>
    <property type="match status" value="1"/>
</dbReference>
<dbReference type="AlphaFoldDB" id="A0A3P8VII2"/>
<dbReference type="PANTHER" id="PTHR24252:SF11">
    <property type="entry name" value="ATRIAL NATRIURETIC PEPTIDE-CONVERTING ENZYME ISOFORM X1"/>
    <property type="match status" value="1"/>
</dbReference>
<dbReference type="PANTHER" id="PTHR24252">
    <property type="entry name" value="ACROSIN-RELATED"/>
    <property type="match status" value="1"/>
</dbReference>
<keyword evidence="3" id="KW-0732">Signal</keyword>
<evidence type="ECO:0000259" key="6">
    <source>
        <dbReference type="PROSITE" id="PS50240"/>
    </source>
</evidence>
<evidence type="ECO:0000313" key="8">
    <source>
        <dbReference type="Proteomes" id="UP000265120"/>
    </source>
</evidence>
<dbReference type="FunFam" id="2.40.10.10:FF:000054">
    <property type="entry name" value="Complement C1r subcomponent"/>
    <property type="match status" value="1"/>
</dbReference>